<proteinExistence type="predicted"/>
<accession>A0A1C1CM63</accession>
<evidence type="ECO:0000313" key="3">
    <source>
        <dbReference type="Proteomes" id="UP000094526"/>
    </source>
</evidence>
<feature type="region of interest" description="Disordered" evidence="1">
    <location>
        <begin position="127"/>
        <end position="148"/>
    </location>
</feature>
<reference evidence="3" key="1">
    <citation type="submission" date="2015-07" db="EMBL/GenBank/DDBJ databases">
        <authorList>
            <person name="Teixeira M.M."/>
            <person name="Souza R.C."/>
            <person name="Almeida L.G."/>
            <person name="Vicente V.A."/>
            <person name="de Hoog S."/>
            <person name="Bocca A.L."/>
            <person name="de Almeida S.R."/>
            <person name="Vasconcelos A.T."/>
            <person name="Felipe M.S."/>
        </authorList>
    </citation>
    <scope>NUCLEOTIDE SEQUENCE [LARGE SCALE GENOMIC DNA]</scope>
    <source>
        <strain evidence="3">KSF</strain>
    </source>
</reference>
<dbReference type="AlphaFoldDB" id="A0A1C1CM63"/>
<dbReference type="Proteomes" id="UP000094526">
    <property type="component" value="Unassembled WGS sequence"/>
</dbReference>
<dbReference type="EMBL" id="LGRB01000010">
    <property type="protein sequence ID" value="OCT49594.1"/>
    <property type="molecule type" value="Genomic_DNA"/>
</dbReference>
<comment type="caution">
    <text evidence="2">The sequence shown here is derived from an EMBL/GenBank/DDBJ whole genome shotgun (WGS) entry which is preliminary data.</text>
</comment>
<protein>
    <submittedName>
        <fullName evidence="2">Uncharacterized protein</fullName>
    </submittedName>
</protein>
<gene>
    <name evidence="2" type="ORF">CLCR_07527</name>
</gene>
<keyword evidence="3" id="KW-1185">Reference proteome</keyword>
<evidence type="ECO:0000313" key="2">
    <source>
        <dbReference type="EMBL" id="OCT49594.1"/>
    </source>
</evidence>
<dbReference type="VEuPathDB" id="FungiDB:CLCR_07527"/>
<sequence length="217" mass="23299">MTAARSLGPAAMRASTAHDGPEFAADCARVPKLECGRPRDEACPPQQQNAWRRAQVILEPLLGRSSPVRAFFHLNLAPNSLEAVHVMPQPRLFPGFIATESDRGQVTASLVRLAWACTDGRRRRRRRPGVFQSVSTLHDPDPNAAFDGGNCRHGVVGTWTGSVDLDARGTKARAALVEGRAGIKEATAPSRPEGDGYTRLDVEGLSEQGCIAGVAQQ</sequence>
<name>A0A1C1CM63_9EURO</name>
<organism evidence="2 3">
    <name type="scientific">Cladophialophora carrionii</name>
    <dbReference type="NCBI Taxonomy" id="86049"/>
    <lineage>
        <taxon>Eukaryota</taxon>
        <taxon>Fungi</taxon>
        <taxon>Dikarya</taxon>
        <taxon>Ascomycota</taxon>
        <taxon>Pezizomycotina</taxon>
        <taxon>Eurotiomycetes</taxon>
        <taxon>Chaetothyriomycetidae</taxon>
        <taxon>Chaetothyriales</taxon>
        <taxon>Herpotrichiellaceae</taxon>
        <taxon>Cladophialophora</taxon>
    </lineage>
</organism>
<evidence type="ECO:0000256" key="1">
    <source>
        <dbReference type="SAM" id="MobiDB-lite"/>
    </source>
</evidence>